<evidence type="ECO:0000256" key="8">
    <source>
        <dbReference type="ARBA" id="ARBA00070721"/>
    </source>
</evidence>
<dbReference type="Proteomes" id="UP001179952">
    <property type="component" value="Unassembled WGS sequence"/>
</dbReference>
<evidence type="ECO:0000313" key="11">
    <source>
        <dbReference type="Proteomes" id="UP001179952"/>
    </source>
</evidence>
<comment type="cofactor">
    <cofactor evidence="1">
        <name>Zn(2+)</name>
        <dbReference type="ChEBI" id="CHEBI:29105"/>
    </cofactor>
</comment>
<dbReference type="Pfam" id="PF00383">
    <property type="entry name" value="dCMP_cyt_deam_1"/>
    <property type="match status" value="1"/>
</dbReference>
<dbReference type="InterPro" id="IPR024072">
    <property type="entry name" value="DHFR-like_dom_sf"/>
</dbReference>
<evidence type="ECO:0000256" key="4">
    <source>
        <dbReference type="ARBA" id="ARBA00022723"/>
    </source>
</evidence>
<dbReference type="CDD" id="cd01284">
    <property type="entry name" value="Riboflavin_deaminase-reductase"/>
    <property type="match status" value="1"/>
</dbReference>
<evidence type="ECO:0000256" key="1">
    <source>
        <dbReference type="ARBA" id="ARBA00001947"/>
    </source>
</evidence>
<dbReference type="SUPFAM" id="SSF53927">
    <property type="entry name" value="Cytidine deaminase-like"/>
    <property type="match status" value="1"/>
</dbReference>
<dbReference type="PANTHER" id="PTHR11079">
    <property type="entry name" value="CYTOSINE DEAMINASE FAMILY MEMBER"/>
    <property type="match status" value="1"/>
</dbReference>
<proteinExistence type="predicted"/>
<dbReference type="PROSITE" id="PS51747">
    <property type="entry name" value="CYT_DCMP_DEAMINASES_2"/>
    <property type="match status" value="1"/>
</dbReference>
<evidence type="ECO:0000256" key="3">
    <source>
        <dbReference type="ARBA" id="ARBA00012766"/>
    </source>
</evidence>
<dbReference type="EMBL" id="JAUJYN010000007">
    <property type="protein sequence ID" value="KAK1266414.1"/>
    <property type="molecule type" value="Genomic_DNA"/>
</dbReference>
<dbReference type="InterPro" id="IPR016192">
    <property type="entry name" value="APOBEC/CMP_deaminase_Zn-bd"/>
</dbReference>
<keyword evidence="11" id="KW-1185">Reference proteome</keyword>
<keyword evidence="4" id="KW-0479">Metal-binding</keyword>
<gene>
    <name evidence="10" type="ORF">QJS04_geneDACA000417</name>
</gene>
<dbReference type="GO" id="GO:0008835">
    <property type="term" value="F:diaminohydroxyphosphoribosylaminopyrimidine deaminase activity"/>
    <property type="evidence" value="ECO:0007669"/>
    <property type="project" value="UniProtKB-EC"/>
</dbReference>
<dbReference type="GO" id="GO:0008270">
    <property type="term" value="F:zinc ion binding"/>
    <property type="evidence" value="ECO:0007669"/>
    <property type="project" value="InterPro"/>
</dbReference>
<feature type="domain" description="CMP/dCMP-type deaminase" evidence="9">
    <location>
        <begin position="73"/>
        <end position="195"/>
    </location>
</feature>
<dbReference type="Gene3D" id="3.40.430.10">
    <property type="entry name" value="Dihydrofolate Reductase, subunit A"/>
    <property type="match status" value="1"/>
</dbReference>
<comment type="function">
    <text evidence="7">Monofunctional pyrimidine deaminase involved in the riboflavin biosynthesis pathway. Also has a reductase domain that lacks catalytically essential substrate-binding residues.</text>
</comment>
<sequence length="428" mass="46597">MNPVQVQNMKPMISSPLHHLPPFCPLKNSLTIRSSNGNPTHGSCKSFKRVFGSHVVWKSKCKLVRCEGSGGSIDDGFYMRKCVEVARKAVGCTSPNPMVGCVIVKSGQIVGQGFHPKAGQPHAEVFALNDAGNLAEDATAYVSLEPCNHYGRTPPCTEALIRARVKRVVVGMVDPNPIVASKGVERLRETGIDVTVGVEEKMCQKLNEAYIYKMLTGNPFVTLRYSLGFNGGILDSLGDGAESSGGYYSQLLQEYDAVVISSNSLLKNSTFPTSHEPGAKQPFLIIVAETWSSLVSLPALPPQVASRSIVFAASDVMENPNTKPNVLQQGTELVVFDQVSLYPILEYCMRMGMCSVFLDLKGDCGALYELVEVGMENGLLQKVVMEVCSVWGGRKESLALGAQSKYFRLENLQSRVMKESVVVEGYIR</sequence>
<accession>A0AAV9APV6</accession>
<dbReference type="EC" id="3.5.4.26" evidence="3"/>
<dbReference type="Gene3D" id="3.40.140.10">
    <property type="entry name" value="Cytidine Deaminase, domain 2"/>
    <property type="match status" value="1"/>
</dbReference>
<dbReference type="PROSITE" id="PS00903">
    <property type="entry name" value="CYT_DCMP_DEAMINASES_1"/>
    <property type="match status" value="1"/>
</dbReference>
<name>A0AAV9APV6_ACOGR</name>
<dbReference type="InterPro" id="IPR016193">
    <property type="entry name" value="Cytidine_deaminase-like"/>
</dbReference>
<dbReference type="GO" id="GO:0009231">
    <property type="term" value="P:riboflavin biosynthetic process"/>
    <property type="evidence" value="ECO:0007669"/>
    <property type="project" value="InterPro"/>
</dbReference>
<reference evidence="10" key="2">
    <citation type="submission" date="2023-06" db="EMBL/GenBank/DDBJ databases">
        <authorList>
            <person name="Ma L."/>
            <person name="Liu K.-W."/>
            <person name="Li Z."/>
            <person name="Hsiao Y.-Y."/>
            <person name="Qi Y."/>
            <person name="Fu T."/>
            <person name="Tang G."/>
            <person name="Zhang D."/>
            <person name="Sun W.-H."/>
            <person name="Liu D.-K."/>
            <person name="Li Y."/>
            <person name="Chen G.-Z."/>
            <person name="Liu X.-D."/>
            <person name="Liao X.-Y."/>
            <person name="Jiang Y.-T."/>
            <person name="Yu X."/>
            <person name="Hao Y."/>
            <person name="Huang J."/>
            <person name="Zhao X.-W."/>
            <person name="Ke S."/>
            <person name="Chen Y.-Y."/>
            <person name="Wu W.-L."/>
            <person name="Hsu J.-L."/>
            <person name="Lin Y.-F."/>
            <person name="Huang M.-D."/>
            <person name="Li C.-Y."/>
            <person name="Huang L."/>
            <person name="Wang Z.-W."/>
            <person name="Zhao X."/>
            <person name="Zhong W.-Y."/>
            <person name="Peng D.-H."/>
            <person name="Ahmad S."/>
            <person name="Lan S."/>
            <person name="Zhang J.-S."/>
            <person name="Tsai W.-C."/>
            <person name="Van De Peer Y."/>
            <person name="Liu Z.-J."/>
        </authorList>
    </citation>
    <scope>NUCLEOTIDE SEQUENCE</scope>
    <source>
        <strain evidence="10">SCP</strain>
        <tissue evidence="10">Leaves</tissue>
    </source>
</reference>
<evidence type="ECO:0000259" key="9">
    <source>
        <dbReference type="PROSITE" id="PS51747"/>
    </source>
</evidence>
<keyword evidence="6" id="KW-0862">Zinc</keyword>
<reference evidence="10" key="1">
    <citation type="journal article" date="2023" name="Nat. Commun.">
        <title>Diploid and tetraploid genomes of Acorus and the evolution of monocots.</title>
        <authorList>
            <person name="Ma L."/>
            <person name="Liu K.W."/>
            <person name="Li Z."/>
            <person name="Hsiao Y.Y."/>
            <person name="Qi Y."/>
            <person name="Fu T."/>
            <person name="Tang G.D."/>
            <person name="Zhang D."/>
            <person name="Sun W.H."/>
            <person name="Liu D.K."/>
            <person name="Li Y."/>
            <person name="Chen G.Z."/>
            <person name="Liu X.D."/>
            <person name="Liao X.Y."/>
            <person name="Jiang Y.T."/>
            <person name="Yu X."/>
            <person name="Hao Y."/>
            <person name="Huang J."/>
            <person name="Zhao X.W."/>
            <person name="Ke S."/>
            <person name="Chen Y.Y."/>
            <person name="Wu W.L."/>
            <person name="Hsu J.L."/>
            <person name="Lin Y.F."/>
            <person name="Huang M.D."/>
            <person name="Li C.Y."/>
            <person name="Huang L."/>
            <person name="Wang Z.W."/>
            <person name="Zhao X."/>
            <person name="Zhong W.Y."/>
            <person name="Peng D.H."/>
            <person name="Ahmad S."/>
            <person name="Lan S."/>
            <person name="Zhang J.S."/>
            <person name="Tsai W.C."/>
            <person name="Van de Peer Y."/>
            <person name="Liu Z.J."/>
        </authorList>
    </citation>
    <scope>NUCLEOTIDE SEQUENCE</scope>
    <source>
        <strain evidence="10">SCP</strain>
    </source>
</reference>
<comment type="pathway">
    <text evidence="2">Cofactor biosynthesis; riboflavin biosynthesis; 5-amino-6-(D-ribitylamino)uracil from GTP: step 2/4.</text>
</comment>
<dbReference type="PANTHER" id="PTHR11079:SF162">
    <property type="entry name" value="RIBOFLAVIN BIOSYNTHESIS PROTEIN PYRD, CHLOROPLASTIC"/>
    <property type="match status" value="1"/>
</dbReference>
<dbReference type="AlphaFoldDB" id="A0AAV9APV6"/>
<evidence type="ECO:0000256" key="2">
    <source>
        <dbReference type="ARBA" id="ARBA00004882"/>
    </source>
</evidence>
<protein>
    <recommendedName>
        <fullName evidence="8">Riboflavin biosynthesis protein PYRD, chloroplastic</fullName>
        <ecNumber evidence="3">3.5.4.26</ecNumber>
    </recommendedName>
</protein>
<comment type="caution">
    <text evidence="10">The sequence shown here is derived from an EMBL/GenBank/DDBJ whole genome shotgun (WGS) entry which is preliminary data.</text>
</comment>
<dbReference type="FunFam" id="3.40.140.10:FF:000025">
    <property type="entry name" value="Riboflavin biosynthesis protein RibD"/>
    <property type="match status" value="1"/>
</dbReference>
<dbReference type="SUPFAM" id="SSF53597">
    <property type="entry name" value="Dihydrofolate reductase-like"/>
    <property type="match status" value="1"/>
</dbReference>
<dbReference type="InterPro" id="IPR004794">
    <property type="entry name" value="Eubact_RibD"/>
</dbReference>
<dbReference type="InterPro" id="IPR002125">
    <property type="entry name" value="CMP_dCMP_dom"/>
</dbReference>
<dbReference type="NCBIfam" id="TIGR00326">
    <property type="entry name" value="eubact_ribD"/>
    <property type="match status" value="1"/>
</dbReference>
<evidence type="ECO:0000256" key="6">
    <source>
        <dbReference type="ARBA" id="ARBA00022833"/>
    </source>
</evidence>
<keyword evidence="5" id="KW-0378">Hydrolase</keyword>
<evidence type="ECO:0000313" key="10">
    <source>
        <dbReference type="EMBL" id="KAK1266414.1"/>
    </source>
</evidence>
<evidence type="ECO:0000256" key="7">
    <source>
        <dbReference type="ARBA" id="ARBA00058389"/>
    </source>
</evidence>
<evidence type="ECO:0000256" key="5">
    <source>
        <dbReference type="ARBA" id="ARBA00022801"/>
    </source>
</evidence>
<organism evidence="10 11">
    <name type="scientific">Acorus gramineus</name>
    <name type="common">Dwarf sweet flag</name>
    <dbReference type="NCBI Taxonomy" id="55184"/>
    <lineage>
        <taxon>Eukaryota</taxon>
        <taxon>Viridiplantae</taxon>
        <taxon>Streptophyta</taxon>
        <taxon>Embryophyta</taxon>
        <taxon>Tracheophyta</taxon>
        <taxon>Spermatophyta</taxon>
        <taxon>Magnoliopsida</taxon>
        <taxon>Liliopsida</taxon>
        <taxon>Acoraceae</taxon>
        <taxon>Acorus</taxon>
    </lineage>
</organism>